<protein>
    <recommendedName>
        <fullName evidence="1">endopeptidase La</fullName>
        <ecNumber evidence="1">3.4.21.53</ecNumber>
    </recommendedName>
</protein>
<dbReference type="PROSITE" id="PS51786">
    <property type="entry name" value="LON_PROTEOLYTIC"/>
    <property type="match status" value="1"/>
</dbReference>
<dbReference type="InterPro" id="IPR008269">
    <property type="entry name" value="Lon_proteolytic"/>
</dbReference>
<dbReference type="InterPro" id="IPR036034">
    <property type="entry name" value="PDZ_sf"/>
</dbReference>
<dbReference type="InterPro" id="IPR027065">
    <property type="entry name" value="Lon_Prtase"/>
</dbReference>
<dbReference type="SUPFAM" id="SSF50156">
    <property type="entry name" value="PDZ domain-like"/>
    <property type="match status" value="1"/>
</dbReference>
<comment type="similarity">
    <text evidence="1">Belongs to the peptidase S16 family.</text>
</comment>
<organism evidence="3 4">
    <name type="scientific">Corynebacterium suicordis DSM 45110</name>
    <dbReference type="NCBI Taxonomy" id="1121369"/>
    <lineage>
        <taxon>Bacteria</taxon>
        <taxon>Bacillati</taxon>
        <taxon>Actinomycetota</taxon>
        <taxon>Actinomycetes</taxon>
        <taxon>Mycobacteriales</taxon>
        <taxon>Corynebacteriaceae</taxon>
        <taxon>Corynebacterium</taxon>
    </lineage>
</organism>
<dbReference type="Pfam" id="PF13180">
    <property type="entry name" value="PDZ_2"/>
    <property type="match status" value="1"/>
</dbReference>
<evidence type="ECO:0000256" key="1">
    <source>
        <dbReference type="PROSITE-ProRule" id="PRU01122"/>
    </source>
</evidence>
<dbReference type="Pfam" id="PF05362">
    <property type="entry name" value="Lon_C"/>
    <property type="match status" value="1"/>
</dbReference>
<dbReference type="EMBL" id="JADKMY010000001">
    <property type="protein sequence ID" value="MBF4553060.1"/>
    <property type="molecule type" value="Genomic_DNA"/>
</dbReference>
<dbReference type="Gene3D" id="3.30.230.10">
    <property type="match status" value="1"/>
</dbReference>
<dbReference type="InterPro" id="IPR014721">
    <property type="entry name" value="Ribsml_uS5_D2-typ_fold_subgr"/>
</dbReference>
<dbReference type="Proteomes" id="UP000635902">
    <property type="component" value="Unassembled WGS sequence"/>
</dbReference>
<evidence type="ECO:0000313" key="4">
    <source>
        <dbReference type="Proteomes" id="UP000635902"/>
    </source>
</evidence>
<dbReference type="PANTHER" id="PTHR10046">
    <property type="entry name" value="ATP DEPENDENT LON PROTEASE FAMILY MEMBER"/>
    <property type="match status" value="1"/>
</dbReference>
<proteinExistence type="inferred from homology"/>
<sequence>MSFWNRRSRTVVIGAVPVVLLVSLIGLPTVPGTDVDLTVPYAAQGKGPTFNTLGEFNGKQVVEIKGEKPDETSGNLNMTTVSVRTNMTLAQALGRWMFSDDVLVPIEQIFPPGQSQEAVQEKNAVAFASSESNATISAMNYLKRPTEVMVMQISDDSPASGEIHINDIVRKVDGVEITKPDQLAEEVRKHQPGDKIPITLFRQEREIEKQVELGTIPESLREKSQDDSVPFLGVTTVAQPAGDLTVEYNLTDVGGPSAGLMFSLAVVDKLSPGELSGGRFVAGTGTIDANGEVGPIGGIAHKIRAAADEGAEVFLVPADNCSEAKTAERPEIKLVKVDSLEDAVGDLNAINSGAEPSLCD</sequence>
<gene>
    <name evidence="3" type="ORF">IRY30_03040</name>
</gene>
<keyword evidence="1" id="KW-0378">Hydrolase</keyword>
<reference evidence="3 4" key="1">
    <citation type="submission" date="2020-10" db="EMBL/GenBank/DDBJ databases">
        <title>Novel species in genus Corynebacterium.</title>
        <authorList>
            <person name="Zhang G."/>
        </authorList>
    </citation>
    <scope>NUCLEOTIDE SEQUENCE [LARGE SCALE GENOMIC DNA]</scope>
    <source>
        <strain evidence="3 4">DSM 45110</strain>
    </source>
</reference>
<dbReference type="SUPFAM" id="SSF54211">
    <property type="entry name" value="Ribosomal protein S5 domain 2-like"/>
    <property type="match status" value="1"/>
</dbReference>
<dbReference type="RefSeq" id="WP_194555909.1">
    <property type="nucleotide sequence ID" value="NZ_JADKMY010000001.1"/>
</dbReference>
<dbReference type="InterPro" id="IPR001478">
    <property type="entry name" value="PDZ"/>
</dbReference>
<feature type="domain" description="Lon proteolytic" evidence="2">
    <location>
        <begin position="251"/>
        <end position="350"/>
    </location>
</feature>
<evidence type="ECO:0000259" key="2">
    <source>
        <dbReference type="PROSITE" id="PS51786"/>
    </source>
</evidence>
<keyword evidence="1" id="KW-0645">Protease</keyword>
<dbReference type="Gene3D" id="2.30.42.10">
    <property type="match status" value="1"/>
</dbReference>
<dbReference type="InterPro" id="IPR020568">
    <property type="entry name" value="Ribosomal_Su5_D2-typ_SF"/>
</dbReference>
<feature type="active site" evidence="1">
    <location>
        <position position="302"/>
    </location>
</feature>
<keyword evidence="4" id="KW-1185">Reference proteome</keyword>
<feature type="active site" evidence="1">
    <location>
        <position position="257"/>
    </location>
</feature>
<comment type="catalytic activity">
    <reaction evidence="1">
        <text>Hydrolysis of proteins in presence of ATP.</text>
        <dbReference type="EC" id="3.4.21.53"/>
    </reaction>
</comment>
<comment type="caution">
    <text evidence="3">The sequence shown here is derived from an EMBL/GenBank/DDBJ whole genome shotgun (WGS) entry which is preliminary data.</text>
</comment>
<keyword evidence="1" id="KW-0720">Serine protease</keyword>
<evidence type="ECO:0000313" key="3">
    <source>
        <dbReference type="EMBL" id="MBF4553060.1"/>
    </source>
</evidence>
<accession>A0ABR9ZI07</accession>
<dbReference type="EC" id="3.4.21.53" evidence="1"/>
<name>A0ABR9ZI07_9CORY</name>